<dbReference type="InterPro" id="IPR016024">
    <property type="entry name" value="ARM-type_fold"/>
</dbReference>
<dbReference type="PANTHER" id="PTHR12697:SF5">
    <property type="entry name" value="DEOXYHYPUSINE HYDROXYLASE"/>
    <property type="match status" value="1"/>
</dbReference>
<dbReference type="Pfam" id="PF13646">
    <property type="entry name" value="HEAT_2"/>
    <property type="match status" value="1"/>
</dbReference>
<dbReference type="AlphaFoldDB" id="A0A1G9YC12"/>
<dbReference type="InterPro" id="IPR011989">
    <property type="entry name" value="ARM-like"/>
</dbReference>
<sequence>MALIRKHPEAPAPAAAEDPLVALEGATAAERREAAHRLAGDPGAVGPLADRLAREADRSVREAILLALGRIGTAEAADSLFALLGSEDVWLRNAAIETLSEMDAAVIGALDRALSDPDSDRRIFAVNVLVSLRHPAAADYARRALAEDAHVNVVAAAIDVLAEIGTPEMIPEIEAAAERFPDAPFLRFAARAARRRIA</sequence>
<dbReference type="InterPro" id="IPR004155">
    <property type="entry name" value="PBS_lyase_HEAT"/>
</dbReference>
<dbReference type="STRING" id="582672.SAMN05216360_105254"/>
<dbReference type="SMART" id="SM00567">
    <property type="entry name" value="EZ_HEAT"/>
    <property type="match status" value="3"/>
</dbReference>
<dbReference type="RefSeq" id="WP_091715510.1">
    <property type="nucleotide sequence ID" value="NZ_FNHS01000005.1"/>
</dbReference>
<accession>A0A1G9YC12</accession>
<reference evidence="2" key="1">
    <citation type="submission" date="2016-10" db="EMBL/GenBank/DDBJ databases">
        <authorList>
            <person name="Varghese N."/>
            <person name="Submissions S."/>
        </authorList>
    </citation>
    <scope>NUCLEOTIDE SEQUENCE [LARGE SCALE GENOMIC DNA]</scope>
    <source>
        <strain evidence="2">BL47</strain>
    </source>
</reference>
<dbReference type="Proteomes" id="UP000198704">
    <property type="component" value="Unassembled WGS sequence"/>
</dbReference>
<name>A0A1G9YC12_9HYPH</name>
<dbReference type="EMBL" id="FNHS01000005">
    <property type="protein sequence ID" value="SDN06590.1"/>
    <property type="molecule type" value="Genomic_DNA"/>
</dbReference>
<dbReference type="GO" id="GO:0016491">
    <property type="term" value="F:oxidoreductase activity"/>
    <property type="evidence" value="ECO:0007669"/>
    <property type="project" value="TreeGrafter"/>
</dbReference>
<dbReference type="Gene3D" id="1.25.10.10">
    <property type="entry name" value="Leucine-rich Repeat Variant"/>
    <property type="match status" value="1"/>
</dbReference>
<dbReference type="SUPFAM" id="SSF48371">
    <property type="entry name" value="ARM repeat"/>
    <property type="match status" value="1"/>
</dbReference>
<dbReference type="OrthoDB" id="7359267at2"/>
<protein>
    <submittedName>
        <fullName evidence="1">HEAT repeat-containing protein</fullName>
    </submittedName>
</protein>
<proteinExistence type="predicted"/>
<keyword evidence="2" id="KW-1185">Reference proteome</keyword>
<evidence type="ECO:0000313" key="2">
    <source>
        <dbReference type="Proteomes" id="UP000198704"/>
    </source>
</evidence>
<dbReference type="PANTHER" id="PTHR12697">
    <property type="entry name" value="PBS LYASE HEAT-LIKE PROTEIN"/>
    <property type="match status" value="1"/>
</dbReference>
<evidence type="ECO:0000313" key="1">
    <source>
        <dbReference type="EMBL" id="SDN06590.1"/>
    </source>
</evidence>
<gene>
    <name evidence="1" type="ORF">SAMN05216360_105254</name>
</gene>
<organism evidence="1 2">
    <name type="scientific">Methylobacterium phyllostachyos</name>
    <dbReference type="NCBI Taxonomy" id="582672"/>
    <lineage>
        <taxon>Bacteria</taxon>
        <taxon>Pseudomonadati</taxon>
        <taxon>Pseudomonadota</taxon>
        <taxon>Alphaproteobacteria</taxon>
        <taxon>Hyphomicrobiales</taxon>
        <taxon>Methylobacteriaceae</taxon>
        <taxon>Methylobacterium</taxon>
    </lineage>
</organism>